<dbReference type="Gene3D" id="3.30.70.2520">
    <property type="match status" value="1"/>
</dbReference>
<evidence type="ECO:0000313" key="4">
    <source>
        <dbReference type="Proteomes" id="UP000039021"/>
    </source>
</evidence>
<evidence type="ECO:0000259" key="2">
    <source>
        <dbReference type="Pfam" id="PF04030"/>
    </source>
</evidence>
<dbReference type="Proteomes" id="UP000039021">
    <property type="component" value="Unassembled WGS sequence"/>
</dbReference>
<dbReference type="InterPro" id="IPR010031">
    <property type="entry name" value="FAD_lactone_oxidase-like"/>
</dbReference>
<dbReference type="PANTHER" id="PTHR43762">
    <property type="entry name" value="L-GULONOLACTONE OXIDASE"/>
    <property type="match status" value="1"/>
</dbReference>
<comment type="caution">
    <text evidence="3">The sequence shown here is derived from an EMBL/GenBank/DDBJ whole genome shotgun (WGS) entry which is preliminary data.</text>
</comment>
<feature type="domain" description="D-arabinono-1,4-lactone oxidase C-terminal" evidence="2">
    <location>
        <begin position="26"/>
        <end position="279"/>
    </location>
</feature>
<dbReference type="GO" id="GO:0050582">
    <property type="term" value="F:xylitol oxidase activity"/>
    <property type="evidence" value="ECO:0007669"/>
    <property type="project" value="UniProtKB-EC"/>
</dbReference>
<accession>A0A916PBD0</accession>
<name>A0A916PBD0_MYCTX</name>
<dbReference type="EMBL" id="CSBK01000715">
    <property type="protein sequence ID" value="COX80437.1"/>
    <property type="molecule type" value="Genomic_DNA"/>
</dbReference>
<keyword evidence="1 3" id="KW-0560">Oxidoreductase</keyword>
<proteinExistence type="predicted"/>
<dbReference type="InterPro" id="IPR016171">
    <property type="entry name" value="Vanillyl_alc_oxidase_C-sub2"/>
</dbReference>
<dbReference type="PANTHER" id="PTHR43762:SF1">
    <property type="entry name" value="D-ARABINONO-1,4-LACTONE OXIDASE"/>
    <property type="match status" value="1"/>
</dbReference>
<reference evidence="4" key="1">
    <citation type="submission" date="2015-03" db="EMBL/GenBank/DDBJ databases">
        <authorList>
            <consortium name="Pathogen Informatics"/>
        </authorList>
    </citation>
    <scope>NUCLEOTIDE SEQUENCE [LARGE SCALE GENOMIC DNA]</scope>
    <source>
        <strain evidence="4">N09902308</strain>
    </source>
</reference>
<dbReference type="GO" id="GO:0003885">
    <property type="term" value="F:D-arabinono-1,4-lactone oxidase activity"/>
    <property type="evidence" value="ECO:0007669"/>
    <property type="project" value="InterPro"/>
</dbReference>
<dbReference type="GO" id="GO:0016020">
    <property type="term" value="C:membrane"/>
    <property type="evidence" value="ECO:0007669"/>
    <property type="project" value="InterPro"/>
</dbReference>
<evidence type="ECO:0000256" key="1">
    <source>
        <dbReference type="ARBA" id="ARBA00023002"/>
    </source>
</evidence>
<dbReference type="InterPro" id="IPR007173">
    <property type="entry name" value="ALO_C"/>
</dbReference>
<evidence type="ECO:0000313" key="3">
    <source>
        <dbReference type="EMBL" id="COX80437.1"/>
    </source>
</evidence>
<dbReference type="PIRSF" id="PIRSF000136">
    <property type="entry name" value="LGO_GLO"/>
    <property type="match status" value="1"/>
</dbReference>
<dbReference type="EC" id="1.-.-.-" evidence="3"/>
<dbReference type="GO" id="GO:0080049">
    <property type="term" value="F:L-gulono-1,4-lactone dehydrogenase activity"/>
    <property type="evidence" value="ECO:0007669"/>
    <property type="project" value="TreeGrafter"/>
</dbReference>
<dbReference type="AlphaFoldDB" id="A0A916PBD0"/>
<sequence length="282" mass="32849">MLSLSEGDDYLAARVSLGALGVISQVTLQTVPLFTLHRHDQRRSLAQTLERLDEFVDGNDHFEFFVFPYADKALTRTMHRSDEQPKPTPGWQRMVGENFENGGLSLICQTGRRFPSVAPRLNRLMTNMMSSSTVQDRAYKVFATQRKVRFTEMEYAIPRENGREALQRVIDLVRRRSLPIMFPIEVRFSAPDDSFLSTAYGRDTCYIAVHQYAGMEFESYFRAVEEIMDDYAGRPHWGKRHYQTAATLRERYPQWDRFAAVRDRLDPDRVFLNDYTRRVLGP</sequence>
<dbReference type="Pfam" id="PF04030">
    <property type="entry name" value="ALO"/>
    <property type="match status" value="1"/>
</dbReference>
<gene>
    <name evidence="3" type="primary">xyoA</name>
    <name evidence="3" type="ORF">ERS007739_01744</name>
</gene>
<dbReference type="EC" id="1.1.3.41" evidence="3"/>
<protein>
    <submittedName>
        <fullName evidence="3">Oxidoreductase</fullName>
        <ecNumber evidence="3">1.-.-.-</ecNumber>
        <ecNumber evidence="3">1.1.3.41</ecNumber>
    </submittedName>
</protein>
<dbReference type="NCBIfam" id="TIGR01679">
    <property type="entry name" value="bact_FAD_ox"/>
    <property type="match status" value="1"/>
</dbReference>
<organism evidence="3 4">
    <name type="scientific">Mycobacterium tuberculosis</name>
    <dbReference type="NCBI Taxonomy" id="1773"/>
    <lineage>
        <taxon>Bacteria</taxon>
        <taxon>Bacillati</taxon>
        <taxon>Actinomycetota</taxon>
        <taxon>Actinomycetes</taxon>
        <taxon>Mycobacteriales</taxon>
        <taxon>Mycobacteriaceae</taxon>
        <taxon>Mycobacterium</taxon>
        <taxon>Mycobacterium tuberculosis complex</taxon>
    </lineage>
</organism>
<dbReference type="Gene3D" id="1.10.45.10">
    <property type="entry name" value="Vanillyl-alcohol Oxidase, Chain A, domain 4"/>
    <property type="match status" value="1"/>
</dbReference>